<name>A0A4S4ERM4_CAMSN</name>
<feature type="domain" description="C2H2-type" evidence="2">
    <location>
        <begin position="59"/>
        <end position="86"/>
    </location>
</feature>
<reference evidence="3 4" key="1">
    <citation type="journal article" date="2018" name="Proc. Natl. Acad. Sci. U.S.A.">
        <title>Draft genome sequence of Camellia sinensis var. sinensis provides insights into the evolution of the tea genome and tea quality.</title>
        <authorList>
            <person name="Wei C."/>
            <person name="Yang H."/>
            <person name="Wang S."/>
            <person name="Zhao J."/>
            <person name="Liu C."/>
            <person name="Gao L."/>
            <person name="Xia E."/>
            <person name="Lu Y."/>
            <person name="Tai Y."/>
            <person name="She G."/>
            <person name="Sun J."/>
            <person name="Cao H."/>
            <person name="Tong W."/>
            <person name="Gao Q."/>
            <person name="Li Y."/>
            <person name="Deng W."/>
            <person name="Jiang X."/>
            <person name="Wang W."/>
            <person name="Chen Q."/>
            <person name="Zhang S."/>
            <person name="Li H."/>
            <person name="Wu J."/>
            <person name="Wang P."/>
            <person name="Li P."/>
            <person name="Shi C."/>
            <person name="Zheng F."/>
            <person name="Jian J."/>
            <person name="Huang B."/>
            <person name="Shan D."/>
            <person name="Shi M."/>
            <person name="Fang C."/>
            <person name="Yue Y."/>
            <person name="Li F."/>
            <person name="Li D."/>
            <person name="Wei S."/>
            <person name="Han B."/>
            <person name="Jiang C."/>
            <person name="Yin Y."/>
            <person name="Xia T."/>
            <person name="Zhang Z."/>
            <person name="Bennetzen J.L."/>
            <person name="Zhao S."/>
            <person name="Wan X."/>
        </authorList>
    </citation>
    <scope>NUCLEOTIDE SEQUENCE [LARGE SCALE GENOMIC DNA]</scope>
    <source>
        <strain evidence="4">cv. Shuchazao</strain>
        <tissue evidence="3">Leaf</tissue>
    </source>
</reference>
<dbReference type="PANTHER" id="PTHR46353">
    <property type="entry name" value="ZINC FINGER PROTEIN 5"/>
    <property type="match status" value="1"/>
</dbReference>
<dbReference type="GO" id="GO:0003700">
    <property type="term" value="F:DNA-binding transcription factor activity"/>
    <property type="evidence" value="ECO:0007669"/>
    <property type="project" value="TreeGrafter"/>
</dbReference>
<dbReference type="GO" id="GO:0009740">
    <property type="term" value="P:gibberellic acid mediated signaling pathway"/>
    <property type="evidence" value="ECO:0007669"/>
    <property type="project" value="TreeGrafter"/>
</dbReference>
<dbReference type="PANTHER" id="PTHR46353:SF11">
    <property type="entry name" value="C2H2-TYPE DOMAIN-CONTAINING PROTEIN"/>
    <property type="match status" value="1"/>
</dbReference>
<dbReference type="Gene3D" id="3.30.160.60">
    <property type="entry name" value="Classic Zinc Finger"/>
    <property type="match status" value="1"/>
</dbReference>
<dbReference type="SUPFAM" id="SSF57667">
    <property type="entry name" value="beta-beta-alpha zinc fingers"/>
    <property type="match status" value="1"/>
</dbReference>
<protein>
    <recommendedName>
        <fullName evidence="2">C2H2-type domain-containing protein</fullName>
    </recommendedName>
</protein>
<evidence type="ECO:0000313" key="3">
    <source>
        <dbReference type="EMBL" id="THG19034.1"/>
    </source>
</evidence>
<dbReference type="PROSITE" id="PS50157">
    <property type="entry name" value="ZINC_FINGER_C2H2_2"/>
    <property type="match status" value="1"/>
</dbReference>
<dbReference type="GO" id="GO:0010090">
    <property type="term" value="P:trichome morphogenesis"/>
    <property type="evidence" value="ECO:0007669"/>
    <property type="project" value="InterPro"/>
</dbReference>
<keyword evidence="4" id="KW-1185">Reference proteome</keyword>
<dbReference type="PROSITE" id="PS00028">
    <property type="entry name" value="ZINC_FINGER_C2H2_1"/>
    <property type="match status" value="1"/>
</dbReference>
<gene>
    <name evidence="3" type="ORF">TEA_008385</name>
</gene>
<comment type="caution">
    <text evidence="3">The sequence shown here is derived from an EMBL/GenBank/DDBJ whole genome shotgun (WGS) entry which is preliminary data.</text>
</comment>
<dbReference type="InterPro" id="IPR036236">
    <property type="entry name" value="Znf_C2H2_sf"/>
</dbReference>
<evidence type="ECO:0000259" key="2">
    <source>
        <dbReference type="PROSITE" id="PS50157"/>
    </source>
</evidence>
<sequence length="192" mass="20556">MAESSIPSNLASEDISPDGASIHREASAFRLFGFELTNHHQGNDEVAERTEFHGENKRFECQYCGRLFGNSQALGGHQNAHKRERKRMKLAQFHDNHRHFMASVAAAPLLSSHAMISSSTAAARFAVVPPPPPAFLPSLPSNLGTPIYIGQPLHVGGLSGPAAAVSYGSHLSCKSTSGDLDLNLHLNLPPSG</sequence>
<dbReference type="GO" id="GO:0000976">
    <property type="term" value="F:transcription cis-regulatory region binding"/>
    <property type="evidence" value="ECO:0007669"/>
    <property type="project" value="TreeGrafter"/>
</dbReference>
<dbReference type="GO" id="GO:0008270">
    <property type="term" value="F:zinc ion binding"/>
    <property type="evidence" value="ECO:0007669"/>
    <property type="project" value="UniProtKB-KW"/>
</dbReference>
<dbReference type="GO" id="GO:0009736">
    <property type="term" value="P:cytokinin-activated signaling pathway"/>
    <property type="evidence" value="ECO:0007669"/>
    <property type="project" value="TreeGrafter"/>
</dbReference>
<dbReference type="InterPro" id="IPR044299">
    <property type="entry name" value="GIS3/ZFP5/ZFP6"/>
</dbReference>
<dbReference type="GO" id="GO:0005634">
    <property type="term" value="C:nucleus"/>
    <property type="evidence" value="ECO:0007669"/>
    <property type="project" value="TreeGrafter"/>
</dbReference>
<accession>A0A4S4ERM4</accession>
<dbReference type="Pfam" id="PF13912">
    <property type="entry name" value="zf-C2H2_6"/>
    <property type="match status" value="1"/>
</dbReference>
<organism evidence="3 4">
    <name type="scientific">Camellia sinensis var. sinensis</name>
    <name type="common">China tea</name>
    <dbReference type="NCBI Taxonomy" id="542762"/>
    <lineage>
        <taxon>Eukaryota</taxon>
        <taxon>Viridiplantae</taxon>
        <taxon>Streptophyta</taxon>
        <taxon>Embryophyta</taxon>
        <taxon>Tracheophyta</taxon>
        <taxon>Spermatophyta</taxon>
        <taxon>Magnoliopsida</taxon>
        <taxon>eudicotyledons</taxon>
        <taxon>Gunneridae</taxon>
        <taxon>Pentapetalae</taxon>
        <taxon>asterids</taxon>
        <taxon>Ericales</taxon>
        <taxon>Theaceae</taxon>
        <taxon>Camellia</taxon>
    </lineage>
</organism>
<evidence type="ECO:0000256" key="1">
    <source>
        <dbReference type="PROSITE-ProRule" id="PRU00042"/>
    </source>
</evidence>
<keyword evidence="1" id="KW-0862">Zinc</keyword>
<keyword evidence="1" id="KW-0479">Metal-binding</keyword>
<dbReference type="Proteomes" id="UP000306102">
    <property type="component" value="Unassembled WGS sequence"/>
</dbReference>
<dbReference type="AlphaFoldDB" id="A0A4S4ERM4"/>
<dbReference type="EMBL" id="SDRB02002686">
    <property type="protein sequence ID" value="THG19034.1"/>
    <property type="molecule type" value="Genomic_DNA"/>
</dbReference>
<keyword evidence="1" id="KW-0863">Zinc-finger</keyword>
<dbReference type="InterPro" id="IPR013087">
    <property type="entry name" value="Znf_C2H2_type"/>
</dbReference>
<evidence type="ECO:0000313" key="4">
    <source>
        <dbReference type="Proteomes" id="UP000306102"/>
    </source>
</evidence>
<proteinExistence type="predicted"/>